<comment type="caution">
    <text evidence="2">The sequence shown here is derived from an EMBL/GenBank/DDBJ whole genome shotgun (WGS) entry which is preliminary data.</text>
</comment>
<dbReference type="Proteomes" id="UP000251341">
    <property type="component" value="Unassembled WGS sequence"/>
</dbReference>
<dbReference type="EMBL" id="NESP01000001">
    <property type="protein sequence ID" value="PUE60600.1"/>
    <property type="molecule type" value="Genomic_DNA"/>
</dbReference>
<dbReference type="SUPFAM" id="SSF54909">
    <property type="entry name" value="Dimeric alpha+beta barrel"/>
    <property type="match status" value="1"/>
</dbReference>
<dbReference type="InterPro" id="IPR011008">
    <property type="entry name" value="Dimeric_a/b-barrel"/>
</dbReference>
<dbReference type="InterPro" id="IPR010753">
    <property type="entry name" value="DUF1330"/>
</dbReference>
<evidence type="ECO:0000259" key="1">
    <source>
        <dbReference type="Pfam" id="PF07045"/>
    </source>
</evidence>
<proteinExistence type="predicted"/>
<keyword evidence="3" id="KW-1185">Reference proteome</keyword>
<dbReference type="Pfam" id="PF07045">
    <property type="entry name" value="DUF1330"/>
    <property type="match status" value="1"/>
</dbReference>
<dbReference type="AlphaFoldDB" id="A0A315ERS8"/>
<dbReference type="RefSeq" id="WP_108358635.1">
    <property type="nucleotide sequence ID" value="NZ_NESP01000001.1"/>
</dbReference>
<evidence type="ECO:0000313" key="3">
    <source>
        <dbReference type="Proteomes" id="UP000251341"/>
    </source>
</evidence>
<dbReference type="PANTHER" id="PTHR41521">
    <property type="match status" value="1"/>
</dbReference>
<feature type="domain" description="DUF1330" evidence="1">
    <location>
        <begin position="4"/>
        <end position="90"/>
    </location>
</feature>
<gene>
    <name evidence="2" type="ORF">B9Z44_14090</name>
</gene>
<reference evidence="2 3" key="1">
    <citation type="submission" date="2017-04" db="EMBL/GenBank/DDBJ databases">
        <title>Unexpected and diverse lifestyles within the genus Limnohabitans.</title>
        <authorList>
            <person name="Kasalicky V."/>
            <person name="Mehrshad M."/>
            <person name="Andrei S.-A."/>
            <person name="Salcher M."/>
            <person name="Kratochvilova H."/>
            <person name="Simek K."/>
            <person name="Ghai R."/>
        </authorList>
    </citation>
    <scope>NUCLEOTIDE SEQUENCE [LARGE SCALE GENOMIC DNA]</scope>
    <source>
        <strain evidence="2 3">MWH-C5</strain>
    </source>
</reference>
<protein>
    <recommendedName>
        <fullName evidence="1">DUF1330 domain-containing protein</fullName>
    </recommendedName>
</protein>
<organism evidence="2 3">
    <name type="scientific">Limnohabitans curvus</name>
    <dbReference type="NCBI Taxonomy" id="323423"/>
    <lineage>
        <taxon>Bacteria</taxon>
        <taxon>Pseudomonadati</taxon>
        <taxon>Pseudomonadota</taxon>
        <taxon>Betaproteobacteria</taxon>
        <taxon>Burkholderiales</taxon>
        <taxon>Comamonadaceae</taxon>
        <taxon>Limnohabitans</taxon>
    </lineage>
</organism>
<evidence type="ECO:0000313" key="2">
    <source>
        <dbReference type="EMBL" id="PUE60600.1"/>
    </source>
</evidence>
<name>A0A315ERS8_9BURK</name>
<accession>A0A315ERS8</accession>
<dbReference type="Gene3D" id="3.30.70.100">
    <property type="match status" value="1"/>
</dbReference>
<dbReference type="PANTHER" id="PTHR41521:SF4">
    <property type="entry name" value="BLR0684 PROTEIN"/>
    <property type="match status" value="1"/>
</dbReference>
<sequence>MRHAYVVGQMTVKNETKWAEYRGQVLATLTPWGGELVFRGQQARALSGECPHADIVVIRFPSLSDADGWHHSAAYQALIPLRQEAAHVVLTTYEA</sequence>